<dbReference type="Gene3D" id="3.60.20.40">
    <property type="match status" value="1"/>
</dbReference>
<evidence type="ECO:0000313" key="5">
    <source>
        <dbReference type="EMBL" id="UTX43225.1"/>
    </source>
</evidence>
<dbReference type="Proteomes" id="UP001059546">
    <property type="component" value="Chromosome V"/>
</dbReference>
<dbReference type="InterPro" id="IPR043138">
    <property type="entry name" value="GGT_lsub"/>
</dbReference>
<evidence type="ECO:0000256" key="1">
    <source>
        <dbReference type="PIRSR" id="PIRSR600101-1"/>
    </source>
</evidence>
<comment type="catalytic activity">
    <reaction evidence="3">
        <text>an N-terminal (5-L-glutamyl)-[peptide] + an alpha-amino acid = 5-L-glutamyl amino acid + an N-terminal L-alpha-aminoacyl-[peptide]</text>
        <dbReference type="Rhea" id="RHEA:23904"/>
        <dbReference type="Rhea" id="RHEA-COMP:9780"/>
        <dbReference type="Rhea" id="RHEA-COMP:9795"/>
        <dbReference type="ChEBI" id="CHEBI:77644"/>
        <dbReference type="ChEBI" id="CHEBI:78597"/>
        <dbReference type="ChEBI" id="CHEBI:78599"/>
        <dbReference type="ChEBI" id="CHEBI:78608"/>
        <dbReference type="EC" id="2.3.2.2"/>
    </reaction>
</comment>
<evidence type="ECO:0000256" key="3">
    <source>
        <dbReference type="RuleBase" id="RU368068"/>
    </source>
</evidence>
<feature type="signal peptide" evidence="4">
    <location>
        <begin position="1"/>
        <end position="25"/>
    </location>
</feature>
<feature type="binding site" evidence="2">
    <location>
        <position position="467"/>
    </location>
    <ligand>
        <name>L-glutamate</name>
        <dbReference type="ChEBI" id="CHEBI:29985"/>
    </ligand>
</feature>
<dbReference type="GO" id="GO:0005886">
    <property type="term" value="C:plasma membrane"/>
    <property type="evidence" value="ECO:0007669"/>
    <property type="project" value="TreeGrafter"/>
</dbReference>
<dbReference type="EC" id="3.4.19.13" evidence="3"/>
<proteinExistence type="predicted"/>
<dbReference type="Proteomes" id="UP001217963">
    <property type="component" value="Chromosome V"/>
</dbReference>
<dbReference type="OrthoDB" id="1081007at2759"/>
<evidence type="ECO:0000313" key="7">
    <source>
        <dbReference type="Proteomes" id="UP001059546"/>
    </source>
</evidence>
<dbReference type="Pfam" id="PF01019">
    <property type="entry name" value="G_glu_transpept"/>
    <property type="match status" value="1"/>
</dbReference>
<name>A0A9Q9FBI3_ENCHE</name>
<dbReference type="PANTHER" id="PTHR11686">
    <property type="entry name" value="GAMMA GLUTAMYL TRANSPEPTIDASE"/>
    <property type="match status" value="1"/>
</dbReference>
<dbReference type="PANTHER" id="PTHR11686:SF9">
    <property type="entry name" value="RE13973P"/>
    <property type="match status" value="1"/>
</dbReference>
<dbReference type="InterPro" id="IPR043137">
    <property type="entry name" value="GGT_ssub_C"/>
</dbReference>
<keyword evidence="3" id="KW-0808">Transferase</keyword>
<feature type="binding site" evidence="2">
    <location>
        <begin position="446"/>
        <end position="447"/>
    </location>
    <ligand>
        <name>L-glutamate</name>
        <dbReference type="ChEBI" id="CHEBI:29985"/>
    </ligand>
</feature>
<keyword evidence="3" id="KW-0012">Acyltransferase</keyword>
<dbReference type="InterPro" id="IPR029055">
    <property type="entry name" value="Ntn_hydrolases_N"/>
</dbReference>
<comment type="pathway">
    <text evidence="3">Sulfur metabolism; glutathione metabolism.</text>
</comment>
<feature type="chain" id="PRO_5040118996" description="Glutathione hydrolase" evidence="4">
    <location>
        <begin position="26"/>
        <end position="567"/>
    </location>
</feature>
<comment type="catalytic activity">
    <reaction evidence="3">
        <text>an S-substituted glutathione + H2O = an S-substituted L-cysteinylglycine + L-glutamate</text>
        <dbReference type="Rhea" id="RHEA:59468"/>
        <dbReference type="ChEBI" id="CHEBI:15377"/>
        <dbReference type="ChEBI" id="CHEBI:29985"/>
        <dbReference type="ChEBI" id="CHEBI:90779"/>
        <dbReference type="ChEBI" id="CHEBI:143103"/>
        <dbReference type="EC" id="3.4.19.13"/>
    </reaction>
</comment>
<dbReference type="SUPFAM" id="SSF56235">
    <property type="entry name" value="N-terminal nucleophile aminohydrolases (Ntn hydrolases)"/>
    <property type="match status" value="1"/>
</dbReference>
<comment type="catalytic activity">
    <reaction evidence="3">
        <text>glutathione + H2O = L-cysteinylglycine + L-glutamate</text>
        <dbReference type="Rhea" id="RHEA:28807"/>
        <dbReference type="ChEBI" id="CHEBI:15377"/>
        <dbReference type="ChEBI" id="CHEBI:29985"/>
        <dbReference type="ChEBI" id="CHEBI:57925"/>
        <dbReference type="ChEBI" id="CHEBI:61694"/>
        <dbReference type="EC" id="3.4.19.13"/>
    </reaction>
</comment>
<gene>
    <name evidence="5" type="ORF">GPU96_05g09660</name>
    <name evidence="6" type="ORF">PFJ87_05g01520</name>
</gene>
<keyword evidence="8" id="KW-1185">Reference proteome</keyword>
<evidence type="ECO:0000313" key="6">
    <source>
        <dbReference type="EMBL" id="WEL38682.1"/>
    </source>
</evidence>
<dbReference type="PRINTS" id="PR01210">
    <property type="entry name" value="GGTRANSPTASE"/>
</dbReference>
<feature type="binding site" evidence="2">
    <location>
        <position position="421"/>
    </location>
    <ligand>
        <name>L-glutamate</name>
        <dbReference type="ChEBI" id="CHEBI:29985"/>
    </ligand>
</feature>
<dbReference type="InterPro" id="IPR000101">
    <property type="entry name" value="GGT_peptidase"/>
</dbReference>
<feature type="active site" description="Nucleophile" evidence="1">
    <location>
        <position position="379"/>
    </location>
</feature>
<keyword evidence="4" id="KW-0732">Signal</keyword>
<protein>
    <recommendedName>
        <fullName evidence="3">Glutathione hydrolase</fullName>
        <ecNumber evidence="3">2.3.2.2</ecNumber>
        <ecNumber evidence="3">3.4.19.13</ecNumber>
    </recommendedName>
    <alternativeName>
        <fullName evidence="3">Gamma-glutamyltransferase</fullName>
    </alternativeName>
    <alternativeName>
        <fullName evidence="3">Gamma-glutamyltranspeptidase</fullName>
    </alternativeName>
</protein>
<dbReference type="GO" id="GO:0103068">
    <property type="term" value="F:leukotriene C4 gamma-glutamyl transferase activity"/>
    <property type="evidence" value="ECO:0007669"/>
    <property type="project" value="UniProtKB-EC"/>
</dbReference>
<evidence type="ECO:0000313" key="8">
    <source>
        <dbReference type="Proteomes" id="UP001217963"/>
    </source>
</evidence>
<comment type="function">
    <text evidence="3">Cleaves the gamma-glutamyl peptide bond of glutathione and glutathione conjugates.</text>
</comment>
<evidence type="ECO:0000256" key="4">
    <source>
        <dbReference type="SAM" id="SignalP"/>
    </source>
</evidence>
<dbReference type="Gene3D" id="1.10.246.130">
    <property type="match status" value="1"/>
</dbReference>
<keyword evidence="3" id="KW-0378">Hydrolase</keyword>
<organism evidence="5 7">
    <name type="scientific">Encephalitozoon hellem</name>
    <name type="common">Microsporidian parasite</name>
    <dbReference type="NCBI Taxonomy" id="27973"/>
    <lineage>
        <taxon>Eukaryota</taxon>
        <taxon>Fungi</taxon>
        <taxon>Fungi incertae sedis</taxon>
        <taxon>Microsporidia</taxon>
        <taxon>Unikaryonidae</taxon>
        <taxon>Encephalitozoon</taxon>
    </lineage>
</organism>
<feature type="binding site" evidence="2">
    <location>
        <position position="106"/>
    </location>
    <ligand>
        <name>L-glutamate</name>
        <dbReference type="ChEBI" id="CHEBI:29985"/>
    </ligand>
</feature>
<accession>A0A9Q9FBI3</accession>
<dbReference type="GO" id="GO:0006751">
    <property type="term" value="P:glutathione catabolic process"/>
    <property type="evidence" value="ECO:0007669"/>
    <property type="project" value="UniProtKB-UniRule"/>
</dbReference>
<dbReference type="EMBL" id="CP075151">
    <property type="protein sequence ID" value="UTX43225.1"/>
    <property type="molecule type" value="Genomic_DNA"/>
</dbReference>
<evidence type="ECO:0000256" key="2">
    <source>
        <dbReference type="PIRSR" id="PIRSR600101-2"/>
    </source>
</evidence>
<reference evidence="5" key="1">
    <citation type="submission" date="2021-05" db="EMBL/GenBank/DDBJ databases">
        <title>Encephalitozoon hellem ATCC 50604 Complete Genome.</title>
        <authorList>
            <person name="Mascarenhas dos Santos A.C."/>
            <person name="Julian A.T."/>
            <person name="Pombert J.-F."/>
        </authorList>
    </citation>
    <scope>NUCLEOTIDE SEQUENCE</scope>
    <source>
        <strain evidence="5">ATCC 50604</strain>
    </source>
</reference>
<dbReference type="EMBL" id="CP119066">
    <property type="protein sequence ID" value="WEL38682.1"/>
    <property type="molecule type" value="Genomic_DNA"/>
</dbReference>
<dbReference type="GO" id="GO:0036374">
    <property type="term" value="F:glutathione hydrolase activity"/>
    <property type="evidence" value="ECO:0007669"/>
    <property type="project" value="UniProtKB-UniRule"/>
</dbReference>
<sequence length="567" mass="62847">MEGRLKLLISLFGLLLVLVAEGSFAHNPNLEAFKVYSNGACTTEVPLCSRLGVKKLMEGGNAMDAAIASTICIGIINSFSSGIGGGGFMLIKGPGAKGVLDMIDFRETAPRSLSASDLNVMAGESPKGLKVGIPGEILGLYEAHKKYGKLPWRELFQENIVIARGFSASSQLVKKINKLRDYILSDPGLREIYTRNGVLLREGDTVVRENYAKTLEIIMKRPESFYTGSLADLIVKAVRKNGGLIDKRDLEEYKVMHRNVVEGKYRDYKVYTTNLPTSGPLVLRALNILERYDLKKLKADSLRNRSFNHIHLLIEVLKFAMARRGELGDPAFLPRWEEIVREIVSKKSAEEAYRKINLGKVLDIKEYGMKTAGIEDHGTTHINVIDKDNMAVLITSSVNLEFGAKFMDPETGIVFNDTIDDFYIPYTKYTHEKHPNGVEGGKRSFSSISPILLLKEDEILALGAAGGIRIPTSVISTIFHLETGESLRDAIMETRIHNHLSPNTTFVEYNILKDLERYLTGAGHKIEKSLQNTIFTSVQGILLKKVGGNRIIHAVSDPRKGGEAFGY</sequence>
<dbReference type="EC" id="2.3.2.2" evidence="3"/>
<feature type="binding site" evidence="2">
    <location>
        <begin position="397"/>
        <end position="399"/>
    </location>
    <ligand>
        <name>L-glutamate</name>
        <dbReference type="ChEBI" id="CHEBI:29985"/>
    </ligand>
</feature>
<dbReference type="AlphaFoldDB" id="A0A9Q9FBI3"/>
<reference evidence="6 8" key="2">
    <citation type="submission" date="2023-02" db="EMBL/GenBank/DDBJ databases">
        <title>Encephalitozoon hellem ATCC 50451 complete genome.</title>
        <authorList>
            <person name="Mascarenhas dos Santos A.C."/>
            <person name="Julian A.T."/>
            <person name="Pombert J.-F."/>
        </authorList>
    </citation>
    <scope>NUCLEOTIDE SEQUENCE [LARGE SCALE GENOMIC DNA]</scope>
    <source>
        <strain evidence="6 8">ATCC 50451</strain>
    </source>
</reference>